<comment type="caution">
    <text evidence="8">The sequence shown here is derived from an EMBL/GenBank/DDBJ whole genome shotgun (WGS) entry which is preliminary data.</text>
</comment>
<feature type="transmembrane region" description="Helical" evidence="7">
    <location>
        <begin position="20"/>
        <end position="40"/>
    </location>
</feature>
<name>A0A644ZMC9_9ZZZZ</name>
<protein>
    <submittedName>
        <fullName evidence="8">Uncharacterized protein</fullName>
    </submittedName>
</protein>
<comment type="subcellular location">
    <subcellularLocation>
        <location evidence="1">Cell membrane</location>
        <topology evidence="1">Multi-pass membrane protein</topology>
    </subcellularLocation>
</comment>
<feature type="transmembrane region" description="Helical" evidence="7">
    <location>
        <begin position="179"/>
        <end position="200"/>
    </location>
</feature>
<sequence length="201" mass="21610">MISIMTEIFSAINIREIASAFVVLFAVIDIAGSVPIILGIKKNNQTIDSLKATFLSIIILISFLFIGEALLSLFGVDISSFAVAGSIVIFVLAIEMIFGIEVFKNDGPTKSATLVPITFPLIAGAGSLTTLLSLRAEYDVVNIIIAILLNMVIVYIVLRKVNIVEKIFGEGGVYVLRKFFGIILLAIAVKLFASNIASLLN</sequence>
<accession>A0A644ZMC9</accession>
<feature type="transmembrane region" description="Helical" evidence="7">
    <location>
        <begin position="52"/>
        <end position="74"/>
    </location>
</feature>
<keyword evidence="5 7" id="KW-1133">Transmembrane helix</keyword>
<evidence type="ECO:0000256" key="2">
    <source>
        <dbReference type="ARBA" id="ARBA00009784"/>
    </source>
</evidence>
<keyword evidence="3" id="KW-1003">Cell membrane</keyword>
<evidence type="ECO:0000256" key="7">
    <source>
        <dbReference type="SAM" id="Phobius"/>
    </source>
</evidence>
<dbReference type="PANTHER" id="PTHR33508">
    <property type="entry name" value="UPF0056 MEMBRANE PROTEIN YHCE"/>
    <property type="match status" value="1"/>
</dbReference>
<evidence type="ECO:0000256" key="6">
    <source>
        <dbReference type="ARBA" id="ARBA00023136"/>
    </source>
</evidence>
<comment type="similarity">
    <text evidence="2">Belongs to the UPF0056 (MarC) family.</text>
</comment>
<evidence type="ECO:0000256" key="5">
    <source>
        <dbReference type="ARBA" id="ARBA00022989"/>
    </source>
</evidence>
<dbReference type="Pfam" id="PF01914">
    <property type="entry name" value="MarC"/>
    <property type="match status" value="1"/>
</dbReference>
<dbReference type="GO" id="GO:0005886">
    <property type="term" value="C:plasma membrane"/>
    <property type="evidence" value="ECO:0007669"/>
    <property type="project" value="UniProtKB-SubCell"/>
</dbReference>
<evidence type="ECO:0000256" key="1">
    <source>
        <dbReference type="ARBA" id="ARBA00004651"/>
    </source>
</evidence>
<reference evidence="8" key="1">
    <citation type="submission" date="2019-08" db="EMBL/GenBank/DDBJ databases">
        <authorList>
            <person name="Kucharzyk K."/>
            <person name="Murdoch R.W."/>
            <person name="Higgins S."/>
            <person name="Loffler F."/>
        </authorList>
    </citation>
    <scope>NUCLEOTIDE SEQUENCE</scope>
</reference>
<keyword evidence="4 7" id="KW-0812">Transmembrane</keyword>
<dbReference type="AlphaFoldDB" id="A0A644ZMC9"/>
<dbReference type="InterPro" id="IPR002771">
    <property type="entry name" value="Multi_antbiot-R_MarC"/>
</dbReference>
<evidence type="ECO:0000313" key="8">
    <source>
        <dbReference type="EMBL" id="MPM41877.1"/>
    </source>
</evidence>
<evidence type="ECO:0000256" key="4">
    <source>
        <dbReference type="ARBA" id="ARBA00022692"/>
    </source>
</evidence>
<feature type="transmembrane region" description="Helical" evidence="7">
    <location>
        <begin position="112"/>
        <end position="134"/>
    </location>
</feature>
<dbReference type="PANTHER" id="PTHR33508:SF1">
    <property type="entry name" value="UPF0056 MEMBRANE PROTEIN YHCE"/>
    <property type="match status" value="1"/>
</dbReference>
<evidence type="ECO:0000256" key="3">
    <source>
        <dbReference type="ARBA" id="ARBA00022475"/>
    </source>
</evidence>
<organism evidence="8">
    <name type="scientific">bioreactor metagenome</name>
    <dbReference type="NCBI Taxonomy" id="1076179"/>
    <lineage>
        <taxon>unclassified sequences</taxon>
        <taxon>metagenomes</taxon>
        <taxon>ecological metagenomes</taxon>
    </lineage>
</organism>
<feature type="transmembrane region" description="Helical" evidence="7">
    <location>
        <begin position="80"/>
        <end position="100"/>
    </location>
</feature>
<dbReference type="EMBL" id="VSSQ01009522">
    <property type="protein sequence ID" value="MPM41877.1"/>
    <property type="molecule type" value="Genomic_DNA"/>
</dbReference>
<proteinExistence type="inferred from homology"/>
<feature type="transmembrane region" description="Helical" evidence="7">
    <location>
        <begin position="140"/>
        <end position="158"/>
    </location>
</feature>
<gene>
    <name evidence="8" type="ORF">SDC9_88537</name>
</gene>
<keyword evidence="6 7" id="KW-0472">Membrane</keyword>